<dbReference type="Pfam" id="PF21197">
    <property type="entry name" value="PgaA_barrel"/>
    <property type="match status" value="1"/>
</dbReference>
<reference evidence="4" key="1">
    <citation type="journal article" date="2021" name="Syst. Appl. Microbiol.">
        <title>Roseomonas hellenica sp. nov., isolated from roots of wild-growing Alkanna tinctoria.</title>
        <authorList>
            <person name="Rat A."/>
            <person name="Naranjo H.D."/>
            <person name="Lebbe L."/>
            <person name="Cnockaert M."/>
            <person name="Krigas N."/>
            <person name="Grigoriadou K."/>
            <person name="Maloupa E."/>
            <person name="Willems A."/>
        </authorList>
    </citation>
    <scope>NUCLEOTIDE SEQUENCE [LARGE SCALE GENOMIC DNA]</scope>
    <source>
        <strain evidence="4">LMG 31159</strain>
    </source>
</reference>
<proteinExistence type="predicted"/>
<evidence type="ECO:0000313" key="4">
    <source>
        <dbReference type="Proteomes" id="UP000698752"/>
    </source>
</evidence>
<accession>A0ABS5EC64</accession>
<dbReference type="InterPro" id="IPR019734">
    <property type="entry name" value="TPR_rpt"/>
</dbReference>
<dbReference type="InterPro" id="IPR023870">
    <property type="entry name" value="PGA_export_porin_PgaA"/>
</dbReference>
<dbReference type="RefSeq" id="WP_211865947.1">
    <property type="nucleotide sequence ID" value="NZ_JAAEDI010000003.1"/>
</dbReference>
<evidence type="ECO:0000313" key="3">
    <source>
        <dbReference type="EMBL" id="MBR0648613.1"/>
    </source>
</evidence>
<evidence type="ECO:0000256" key="1">
    <source>
        <dbReference type="PROSITE-ProRule" id="PRU00339"/>
    </source>
</evidence>
<keyword evidence="1" id="KW-0802">TPR repeat</keyword>
<dbReference type="NCBIfam" id="TIGR03939">
    <property type="entry name" value="PGA_TPR_OMP"/>
    <property type="match status" value="1"/>
</dbReference>
<gene>
    <name evidence="3" type="primary">pgaA</name>
    <name evidence="3" type="ORF">GXW78_02975</name>
</gene>
<dbReference type="SUPFAM" id="SSF48452">
    <property type="entry name" value="TPR-like"/>
    <property type="match status" value="2"/>
</dbReference>
<feature type="repeat" description="TPR" evidence="1">
    <location>
        <begin position="441"/>
        <end position="474"/>
    </location>
</feature>
<evidence type="ECO:0000259" key="2">
    <source>
        <dbReference type="Pfam" id="PF21197"/>
    </source>
</evidence>
<dbReference type="EMBL" id="JAAEDI010000003">
    <property type="protein sequence ID" value="MBR0648613.1"/>
    <property type="molecule type" value="Genomic_DNA"/>
</dbReference>
<dbReference type="Gene3D" id="1.25.40.10">
    <property type="entry name" value="Tetratricopeptide repeat domain"/>
    <property type="match status" value="3"/>
</dbReference>
<dbReference type="Pfam" id="PF14559">
    <property type="entry name" value="TPR_19"/>
    <property type="match status" value="2"/>
</dbReference>
<dbReference type="Proteomes" id="UP000698752">
    <property type="component" value="Unassembled WGS sequence"/>
</dbReference>
<dbReference type="InterPro" id="IPR049003">
    <property type="entry name" value="PgaA_barrel"/>
</dbReference>
<comment type="caution">
    <text evidence="3">The sequence shown here is derived from an EMBL/GenBank/DDBJ whole genome shotgun (WGS) entry which is preliminary data.</text>
</comment>
<organism evidence="3 4">
    <name type="scientific">Neoroseomonas terrae</name>
    <dbReference type="NCBI Taxonomy" id="424799"/>
    <lineage>
        <taxon>Bacteria</taxon>
        <taxon>Pseudomonadati</taxon>
        <taxon>Pseudomonadota</taxon>
        <taxon>Alphaproteobacteria</taxon>
        <taxon>Acetobacterales</taxon>
        <taxon>Acetobacteraceae</taxon>
        <taxon>Neoroseomonas</taxon>
    </lineage>
</organism>
<protein>
    <submittedName>
        <fullName evidence="3">Poly-beta-1,6 N-acetyl-D-glucosamine export porin PgaA</fullName>
    </submittedName>
</protein>
<dbReference type="PROSITE" id="PS50005">
    <property type="entry name" value="TPR"/>
    <property type="match status" value="1"/>
</dbReference>
<dbReference type="InterPro" id="IPR011990">
    <property type="entry name" value="TPR-like_helical_dom_sf"/>
</dbReference>
<sequence>MGLLERARSLAPADREILADLTVVLSWAGRDREALARFATLGEANAPAYALAAAAVSARRSGQTSRAVRLYRLAMRRGDDSLETRLGLALAEAARGDAAAARAAVDAAEAIAPGNPRVREVAQAVDRTLQPDPAAVANRLRSSARTLGVERATADAISASPGASPATIAMLSDTLMELGRPFDALIVLEGALRANRDDRALRRREALALASVGAPELALMRGQGVLDVAEDRRIRNAANAFLVRWGAQIAAPDPRDPASRYARTDAALAAIDAAIAAWTPLGAEAAGAVRNARLDRVVALRDRDRMAEALVEADALREGGALPPYVREAVGDALMAERRPEEALEEYRAVVAADPAALNPSLGLFYALAELRQWQEAREIADRLERETPAFRTLRGPEPPAEEWARVDAVRAGILWRMWGDDLAGAEAEADPLAAAAPMNSSLRALRGDIWRMRGWTEQALEEYETALTNDPNALDLRLGRTEALLERRRWADARAEIETLGREYPANAAVRRLVRRLEIHDMRLFEAEVTGGLQRGNQDPELDVRTRLWSAPIAEDWRVFGGFNLRTGNTVNGYLTTYRAAAGAQWRVPEAIVTGGVTFDMEGVDRGGAFLNATIRLNDQWTLDGTGEITAADTPLAALRAGIHADAAGVGITWRQSDLREAAASFRVMEFSDDNTRLIGFARWQERVMNLPDWKLDLQPYAYATSNTRDNAPYYNPERDLEVATTGALTWIAWRRYERDLRVRFIATGGAYWQENYGWSPVVALRWENQHNLTDTIALSYGAGWVRRDYDGLSEDSASVTAALRWRF</sequence>
<name>A0ABS5EC64_9PROT</name>
<feature type="domain" description="PgaA membrane beta barrel" evidence="2">
    <location>
        <begin position="536"/>
        <end position="809"/>
    </location>
</feature>
<keyword evidence="4" id="KW-1185">Reference proteome</keyword>